<reference evidence="2 3" key="1">
    <citation type="submission" date="2020-08" db="EMBL/GenBank/DDBJ databases">
        <title>Sequencing the genomes of 1000 actinobacteria strains.</title>
        <authorList>
            <person name="Klenk H.-P."/>
        </authorList>
    </citation>
    <scope>NUCLEOTIDE SEQUENCE [LARGE SCALE GENOMIC DNA]</scope>
    <source>
        <strain evidence="2 3">DSM 44320</strain>
    </source>
</reference>
<dbReference type="Pfam" id="PF12770">
    <property type="entry name" value="CHAT"/>
    <property type="match status" value="1"/>
</dbReference>
<accession>A0A7W5V7D5</accession>
<protein>
    <recommendedName>
        <fullName evidence="1">CHAT domain-containing protein</fullName>
    </recommendedName>
</protein>
<proteinExistence type="predicted"/>
<evidence type="ECO:0000313" key="2">
    <source>
        <dbReference type="EMBL" id="MBB3726270.1"/>
    </source>
</evidence>
<dbReference type="AlphaFoldDB" id="A0A7W5V7D5"/>
<dbReference type="GeneID" id="95388642"/>
<feature type="domain" description="CHAT" evidence="1">
    <location>
        <begin position="36"/>
        <end position="301"/>
    </location>
</feature>
<evidence type="ECO:0000313" key="3">
    <source>
        <dbReference type="Proteomes" id="UP000579945"/>
    </source>
</evidence>
<dbReference type="InterPro" id="IPR024983">
    <property type="entry name" value="CHAT_dom"/>
</dbReference>
<name>A0A7W5V7D5_9ACTN</name>
<organism evidence="2 3">
    <name type="scientific">Nonomuraea dietziae</name>
    <dbReference type="NCBI Taxonomy" id="65515"/>
    <lineage>
        <taxon>Bacteria</taxon>
        <taxon>Bacillati</taxon>
        <taxon>Actinomycetota</taxon>
        <taxon>Actinomycetes</taxon>
        <taxon>Streptosporangiales</taxon>
        <taxon>Streptosporangiaceae</taxon>
        <taxon>Nonomuraea</taxon>
    </lineage>
</organism>
<comment type="caution">
    <text evidence="2">The sequence shown here is derived from an EMBL/GenBank/DDBJ whole genome shotgun (WGS) entry which is preliminary data.</text>
</comment>
<gene>
    <name evidence="2" type="ORF">FHR33_002130</name>
</gene>
<dbReference type="EMBL" id="JACIBV010000001">
    <property type="protein sequence ID" value="MBB3726270.1"/>
    <property type="molecule type" value="Genomic_DNA"/>
</dbReference>
<sequence length="658" mass="69952">MTLPRVVVRVAEGVVSTPVGSRPLGPLPPAGAPAHEYGRALFAALLGPLWPRVLENHAGRGVELALDLPAELHDHMWEAMHDGEHPLGANPGLLVAVTRLVPSNAGPPPAVRGAPRVLFASGAKLTEQVILPGAMFLGLLRECESAGLALARVADGLTLDGLTRRCAAFEPDLVHLVAHGRPDEDGRVLVDLAGAMATPEQLVAALLAGGRRPLAVVLSVCHTARLSPASLAASLIAAGVPIVVAMDGEIAEPACRLFSKRLVRALLNGDGVAEAAAHGRRAALMGQRDPGDSDDWARPTVYTASSLPAAFQPVDPAPARAMLRMAEQLQLAQQPLYIGRRSLFDEVDALFSARRALLVACAEGDFRRLGATRLLREIGFRLLHDGHVPLLLAPRAHPTAPHSLRQVAAQVLQAVVDTCERLSLPAPPLETVACAAPSGHAQSAVRRGLRKAIAAFSASSDPLDVDDLRESLAEDLSSFALTAQSLGEPFGPHTRAVVLAEGLHLWDGALGWIAGRPPGLLDLLTPSGLGPPERPAPVIATTAESVELGLFKAERAGMAAYRFVPLAALPEDEATLGYQWVLLQPWHEQDRYKKVWVAAPGHDREMLREAFSTLEGRPAMVDYELYLVAHALASAKIFLSHDDEAAWRAYAELNRLAP</sequence>
<dbReference type="Proteomes" id="UP000579945">
    <property type="component" value="Unassembled WGS sequence"/>
</dbReference>
<evidence type="ECO:0000259" key="1">
    <source>
        <dbReference type="Pfam" id="PF12770"/>
    </source>
</evidence>
<keyword evidence="3" id="KW-1185">Reference proteome</keyword>
<dbReference type="RefSeq" id="WP_183645747.1">
    <property type="nucleotide sequence ID" value="NZ_JACIBV010000001.1"/>
</dbReference>